<dbReference type="SUPFAM" id="SSF46689">
    <property type="entry name" value="Homeodomain-like"/>
    <property type="match status" value="2"/>
</dbReference>
<feature type="domain" description="Response regulatory" evidence="6">
    <location>
        <begin position="3"/>
        <end position="120"/>
    </location>
</feature>
<accession>A0ABX1XRQ4</accession>
<evidence type="ECO:0000256" key="3">
    <source>
        <dbReference type="ARBA" id="ARBA00023163"/>
    </source>
</evidence>
<dbReference type="Pfam" id="PF12833">
    <property type="entry name" value="HTH_18"/>
    <property type="match status" value="1"/>
</dbReference>
<keyword evidence="4" id="KW-0597">Phosphoprotein</keyword>
<dbReference type="SMART" id="SM00342">
    <property type="entry name" value="HTH_ARAC"/>
    <property type="match status" value="1"/>
</dbReference>
<dbReference type="InterPro" id="IPR009057">
    <property type="entry name" value="Homeodomain-like_sf"/>
</dbReference>
<protein>
    <submittedName>
        <fullName evidence="7">Response regulator</fullName>
    </submittedName>
</protein>
<dbReference type="Proteomes" id="UP000616779">
    <property type="component" value="Unassembled WGS sequence"/>
</dbReference>
<reference evidence="7 8" key="1">
    <citation type="submission" date="2019-10" db="EMBL/GenBank/DDBJ databases">
        <title>Description of Paenibacillus terrestris sp. nov.</title>
        <authorList>
            <person name="Carlier A."/>
            <person name="Qi S."/>
        </authorList>
    </citation>
    <scope>NUCLEOTIDE SEQUENCE [LARGE SCALE GENOMIC DNA]</scope>
    <source>
        <strain evidence="7 8">LMG 31458</strain>
    </source>
</reference>
<dbReference type="RefSeq" id="WP_171641431.1">
    <property type="nucleotide sequence ID" value="NZ_WHOA01000030.1"/>
</dbReference>
<evidence type="ECO:0000259" key="5">
    <source>
        <dbReference type="PROSITE" id="PS01124"/>
    </source>
</evidence>
<comment type="caution">
    <text evidence="7">The sequence shown here is derived from an EMBL/GenBank/DDBJ whole genome shotgun (WGS) entry which is preliminary data.</text>
</comment>
<dbReference type="SUPFAM" id="SSF52172">
    <property type="entry name" value="CheY-like"/>
    <property type="match status" value="1"/>
</dbReference>
<dbReference type="SMART" id="SM00448">
    <property type="entry name" value="REC"/>
    <property type="match status" value="1"/>
</dbReference>
<evidence type="ECO:0000256" key="4">
    <source>
        <dbReference type="PROSITE-ProRule" id="PRU00169"/>
    </source>
</evidence>
<dbReference type="InterPro" id="IPR001789">
    <property type="entry name" value="Sig_transdc_resp-reg_receiver"/>
</dbReference>
<keyword evidence="1" id="KW-0805">Transcription regulation</keyword>
<evidence type="ECO:0000256" key="1">
    <source>
        <dbReference type="ARBA" id="ARBA00023015"/>
    </source>
</evidence>
<evidence type="ECO:0000259" key="6">
    <source>
        <dbReference type="PROSITE" id="PS50110"/>
    </source>
</evidence>
<dbReference type="InterPro" id="IPR011006">
    <property type="entry name" value="CheY-like_superfamily"/>
</dbReference>
<dbReference type="PROSITE" id="PS50110">
    <property type="entry name" value="RESPONSE_REGULATORY"/>
    <property type="match status" value="1"/>
</dbReference>
<evidence type="ECO:0000313" key="7">
    <source>
        <dbReference type="EMBL" id="NOU70731.1"/>
    </source>
</evidence>
<evidence type="ECO:0000256" key="2">
    <source>
        <dbReference type="ARBA" id="ARBA00023125"/>
    </source>
</evidence>
<dbReference type="InterPro" id="IPR018060">
    <property type="entry name" value="HTH_AraC"/>
</dbReference>
<dbReference type="InterPro" id="IPR018062">
    <property type="entry name" value="HTH_AraC-typ_CS"/>
</dbReference>
<dbReference type="PROSITE" id="PS01124">
    <property type="entry name" value="HTH_ARAC_FAMILY_2"/>
    <property type="match status" value="1"/>
</dbReference>
<feature type="modified residue" description="4-aspartylphosphate" evidence="4">
    <location>
        <position position="55"/>
    </location>
</feature>
<dbReference type="EMBL" id="WHOA01000030">
    <property type="protein sequence ID" value="NOU70731.1"/>
    <property type="molecule type" value="Genomic_DNA"/>
</dbReference>
<name>A0ABX1XRQ4_9BACL</name>
<dbReference type="CDD" id="cd17536">
    <property type="entry name" value="REC_YesN-like"/>
    <property type="match status" value="1"/>
</dbReference>
<dbReference type="PROSITE" id="PS00041">
    <property type="entry name" value="HTH_ARAC_FAMILY_1"/>
    <property type="match status" value="1"/>
</dbReference>
<dbReference type="Gene3D" id="1.10.10.60">
    <property type="entry name" value="Homeodomain-like"/>
    <property type="match status" value="2"/>
</dbReference>
<sequence>MLRLLLVDDEQWVREHYSQRIDWASAGFTLIGPASSAKEAIRIMEQEIPHLLLTDIMMPDMDGLELAGYVRERYPQVHIMILTTYGEFDFAKRAISIGVSGYMIKQVQEADQLLTACRKVAEEIYRDMDVAHRLQLQGLQQRQSDWQERRHWLERMLSAPASLDAHPLPPGLGTIERQLGFVALLSVGWSGRELFGIASQQGEQAVRLQAEAGQVIERRYGDNVGDGKVVAVTMPWRSDRLFVFMRLPNIHSAAARLSFLRSEAGAALDDVRAVTGVRGHAHVLLRQTGEVAWAELVRSGADGLDAFFYDPTPMISDAAPERFEVIPPSQYREWAAAVRKAMQQRSAFSFREAITPLLQERVPPLRPAELIHVSHKLLDPAFSEIPVSVMERMADLASVETWDEFGSWWEQTVSELERVFGEHMRMSYRKEVQSMCRLIHERYAEDIQISDLAELVQLHPSYAGQLFKQETGEHFTDYLNRYRMKKAEELLTQTTMKIYEVAEDVGVDNYRYFCKLFKAYTGFTPTEYKKNQ</sequence>
<evidence type="ECO:0000313" key="8">
    <source>
        <dbReference type="Proteomes" id="UP000616779"/>
    </source>
</evidence>
<dbReference type="Pfam" id="PF00072">
    <property type="entry name" value="Response_reg"/>
    <property type="match status" value="1"/>
</dbReference>
<keyword evidence="3" id="KW-0804">Transcription</keyword>
<gene>
    <name evidence="7" type="ORF">GC098_04695</name>
</gene>
<keyword evidence="8" id="KW-1185">Reference proteome</keyword>
<proteinExistence type="predicted"/>
<dbReference type="PANTHER" id="PTHR43280:SF28">
    <property type="entry name" value="HTH-TYPE TRANSCRIPTIONAL ACTIVATOR RHAS"/>
    <property type="match status" value="1"/>
</dbReference>
<dbReference type="Gene3D" id="3.40.50.2300">
    <property type="match status" value="1"/>
</dbReference>
<feature type="domain" description="HTH araC/xylS-type" evidence="5">
    <location>
        <begin position="433"/>
        <end position="531"/>
    </location>
</feature>
<keyword evidence="2" id="KW-0238">DNA-binding</keyword>
<organism evidence="7 8">
    <name type="scientific">Paenibacillus phytorum</name>
    <dbReference type="NCBI Taxonomy" id="2654977"/>
    <lineage>
        <taxon>Bacteria</taxon>
        <taxon>Bacillati</taxon>
        <taxon>Bacillota</taxon>
        <taxon>Bacilli</taxon>
        <taxon>Bacillales</taxon>
        <taxon>Paenibacillaceae</taxon>
        <taxon>Paenibacillus</taxon>
    </lineage>
</organism>
<dbReference type="PANTHER" id="PTHR43280">
    <property type="entry name" value="ARAC-FAMILY TRANSCRIPTIONAL REGULATOR"/>
    <property type="match status" value="1"/>
</dbReference>